<proteinExistence type="predicted"/>
<comment type="caution">
    <text evidence="2">The sequence shown here is derived from an EMBL/GenBank/DDBJ whole genome shotgun (WGS) entry which is preliminary data.</text>
</comment>
<dbReference type="Proteomes" id="UP000228621">
    <property type="component" value="Unassembled WGS sequence"/>
</dbReference>
<keyword evidence="1" id="KW-1133">Transmembrane helix</keyword>
<gene>
    <name evidence="2" type="ORF">CEX98_13800</name>
</gene>
<name>A0A2A5JP69_PSEO7</name>
<protein>
    <submittedName>
        <fullName evidence="2">Uncharacterized protein</fullName>
    </submittedName>
</protein>
<evidence type="ECO:0000313" key="3">
    <source>
        <dbReference type="Proteomes" id="UP000228621"/>
    </source>
</evidence>
<evidence type="ECO:0000313" key="2">
    <source>
        <dbReference type="EMBL" id="PCK31129.1"/>
    </source>
</evidence>
<sequence length="75" mass="8863">MSKLMEYQRFRQELGQLLVQYKGYGFVLAFLLNLSIWHIASQLFADPFVSNFWNQVFFSLLFSAVFCLRSARKTT</sequence>
<evidence type="ECO:0000256" key="1">
    <source>
        <dbReference type="SAM" id="Phobius"/>
    </source>
</evidence>
<dbReference type="OrthoDB" id="6301859at2"/>
<organism evidence="2 3">
    <name type="scientific">Pseudoalteromonas piscicida</name>
    <dbReference type="NCBI Taxonomy" id="43662"/>
    <lineage>
        <taxon>Bacteria</taxon>
        <taxon>Pseudomonadati</taxon>
        <taxon>Pseudomonadota</taxon>
        <taxon>Gammaproteobacteria</taxon>
        <taxon>Alteromonadales</taxon>
        <taxon>Pseudoalteromonadaceae</taxon>
        <taxon>Pseudoalteromonas</taxon>
    </lineage>
</organism>
<dbReference type="RefSeq" id="WP_099642646.1">
    <property type="nucleotide sequence ID" value="NZ_JAQPZX010000001.1"/>
</dbReference>
<dbReference type="EMBL" id="NKHF01000062">
    <property type="protein sequence ID" value="PCK31129.1"/>
    <property type="molecule type" value="Genomic_DNA"/>
</dbReference>
<keyword evidence="1" id="KW-0472">Membrane</keyword>
<accession>A0A2A5JP69</accession>
<feature type="transmembrane region" description="Helical" evidence="1">
    <location>
        <begin position="21"/>
        <end position="40"/>
    </location>
</feature>
<feature type="transmembrane region" description="Helical" evidence="1">
    <location>
        <begin position="52"/>
        <end position="71"/>
    </location>
</feature>
<keyword evidence="1" id="KW-0812">Transmembrane</keyword>
<reference evidence="3" key="1">
    <citation type="journal article" date="2019" name="Genome Announc.">
        <title>Draft Genome Sequence of Pseudoalteromonas piscicida Strain 36Y ROTHPW, an Hypersaline Seawater Isolate from the South Coast of Sonora, Mexico.</title>
        <authorList>
            <person name="Sanchez-Diaz R."/>
            <person name="Molina-Garza Z.J."/>
            <person name="Cruz-Suarez L.E."/>
            <person name="Selvin J."/>
            <person name="Kiran G.S."/>
            <person name="Ibarra-Gamez J.C."/>
            <person name="Gomez-Gil B."/>
            <person name="Galaviz-Silva L."/>
        </authorList>
    </citation>
    <scope>NUCLEOTIDE SEQUENCE [LARGE SCALE GENOMIC DNA]</scope>
    <source>
        <strain evidence="3">36Y_RITHPW</strain>
    </source>
</reference>
<dbReference type="AlphaFoldDB" id="A0A2A5JP69"/>
<keyword evidence="3" id="KW-1185">Reference proteome</keyword>